<dbReference type="HOGENOM" id="CLU_205917_1_0_10"/>
<sequence>MIKILKYTEYIYLIIAIIATYELWQFWNVDRNRAYLFLFFALVSLGMFLFRRRYRKRFERRRDEENS</sequence>
<dbReference type="Proteomes" id="UP000009049">
    <property type="component" value="Chromosome"/>
</dbReference>
<keyword evidence="1" id="KW-0812">Transmembrane</keyword>
<reference evidence="2 3" key="1">
    <citation type="journal article" date="2009" name="J. Bacteriol.">
        <title>Complete genome sequence of Robiginitalea biformata HTCC2501.</title>
        <authorList>
            <person name="Oh H.M."/>
            <person name="Giovannoni S.J."/>
            <person name="Lee K."/>
            <person name="Ferriera S."/>
            <person name="Johnson J."/>
            <person name="Cho J.C."/>
        </authorList>
    </citation>
    <scope>NUCLEOTIDE SEQUENCE [LARGE SCALE GENOMIC DNA]</scope>
    <source>
        <strain evidence="3">ATCC BAA-864 / HTCC2501 / KCTC 12146</strain>
    </source>
</reference>
<accession>A4CJ88</accession>
<dbReference type="RefSeq" id="WP_015753752.1">
    <property type="nucleotide sequence ID" value="NC_013222.1"/>
</dbReference>
<name>A4CJ88_ROBBH</name>
<evidence type="ECO:0000313" key="3">
    <source>
        <dbReference type="Proteomes" id="UP000009049"/>
    </source>
</evidence>
<dbReference type="KEGG" id="rbi:RB2501_08840"/>
<evidence type="ECO:0000256" key="1">
    <source>
        <dbReference type="SAM" id="Phobius"/>
    </source>
</evidence>
<feature type="transmembrane region" description="Helical" evidence="1">
    <location>
        <begin position="33"/>
        <end position="50"/>
    </location>
</feature>
<feature type="transmembrane region" description="Helical" evidence="1">
    <location>
        <begin position="7"/>
        <end position="27"/>
    </location>
</feature>
<proteinExistence type="predicted"/>
<keyword evidence="1" id="KW-0472">Membrane</keyword>
<keyword evidence="1" id="KW-1133">Transmembrane helix</keyword>
<dbReference type="eggNOG" id="ENOG5033758">
    <property type="taxonomic scope" value="Bacteria"/>
</dbReference>
<gene>
    <name evidence="2" type="ordered locus">RB2501_08840</name>
</gene>
<protein>
    <submittedName>
        <fullName evidence="2">Uncharacterized protein</fullName>
    </submittedName>
</protein>
<organism evidence="2 3">
    <name type="scientific">Robiginitalea biformata (strain ATCC BAA-864 / DSM 15991 / KCTC 12146 / HTCC2501)</name>
    <dbReference type="NCBI Taxonomy" id="313596"/>
    <lineage>
        <taxon>Bacteria</taxon>
        <taxon>Pseudomonadati</taxon>
        <taxon>Bacteroidota</taxon>
        <taxon>Flavobacteriia</taxon>
        <taxon>Flavobacteriales</taxon>
        <taxon>Flavobacteriaceae</taxon>
        <taxon>Robiginitalea</taxon>
    </lineage>
</organism>
<dbReference type="AlphaFoldDB" id="A4CJ88"/>
<keyword evidence="3" id="KW-1185">Reference proteome</keyword>
<dbReference type="STRING" id="313596.RB2501_08840"/>
<dbReference type="EMBL" id="CP001712">
    <property type="protein sequence ID" value="EAR16996.1"/>
    <property type="molecule type" value="Genomic_DNA"/>
</dbReference>
<evidence type="ECO:0000313" key="2">
    <source>
        <dbReference type="EMBL" id="EAR16996.1"/>
    </source>
</evidence>